<gene>
    <name evidence="1" type="ORF">GCM10007103_35190</name>
</gene>
<comment type="caution">
    <text evidence="1">The sequence shown here is derived from an EMBL/GenBank/DDBJ whole genome shotgun (WGS) entry which is preliminary data.</text>
</comment>
<reference evidence="1" key="2">
    <citation type="submission" date="2020-09" db="EMBL/GenBank/DDBJ databases">
        <authorList>
            <person name="Sun Q."/>
            <person name="Kim S."/>
        </authorList>
    </citation>
    <scope>NUCLEOTIDE SEQUENCE</scope>
    <source>
        <strain evidence="1">KCTC 12719</strain>
    </source>
</reference>
<sequence length="129" mass="14684">MSSCSKNEEISERKDLTFDHSITGNWKLVEAYISSGGPQYWVDIENGEEFTFLSNGSFESNKFSECTTGDFLVESKELFLNYNCDGFTSGFETPEGAITYRFTFEDNYLILTPTSVVCVEGCSYKYKRI</sequence>
<name>A0A918W329_9FLAO</name>
<protein>
    <recommendedName>
        <fullName evidence="3">Lipocalin-like domain-containing protein</fullName>
    </recommendedName>
</protein>
<accession>A0A918W329</accession>
<evidence type="ECO:0000313" key="2">
    <source>
        <dbReference type="Proteomes" id="UP000610456"/>
    </source>
</evidence>
<keyword evidence="2" id="KW-1185">Reference proteome</keyword>
<evidence type="ECO:0008006" key="3">
    <source>
        <dbReference type="Google" id="ProtNLM"/>
    </source>
</evidence>
<organism evidence="1 2">
    <name type="scientific">Salinimicrobium marinum</name>
    <dbReference type="NCBI Taxonomy" id="680283"/>
    <lineage>
        <taxon>Bacteria</taxon>
        <taxon>Pseudomonadati</taxon>
        <taxon>Bacteroidota</taxon>
        <taxon>Flavobacteriia</taxon>
        <taxon>Flavobacteriales</taxon>
        <taxon>Flavobacteriaceae</taxon>
        <taxon>Salinimicrobium</taxon>
    </lineage>
</organism>
<proteinExistence type="predicted"/>
<dbReference type="Proteomes" id="UP000610456">
    <property type="component" value="Unassembled WGS sequence"/>
</dbReference>
<reference evidence="1" key="1">
    <citation type="journal article" date="2014" name="Int. J. Syst. Evol. Microbiol.">
        <title>Complete genome sequence of Corynebacterium casei LMG S-19264T (=DSM 44701T), isolated from a smear-ripened cheese.</title>
        <authorList>
            <consortium name="US DOE Joint Genome Institute (JGI-PGF)"/>
            <person name="Walter F."/>
            <person name="Albersmeier A."/>
            <person name="Kalinowski J."/>
            <person name="Ruckert C."/>
        </authorList>
    </citation>
    <scope>NUCLEOTIDE SEQUENCE</scope>
    <source>
        <strain evidence="1">KCTC 12719</strain>
    </source>
</reference>
<evidence type="ECO:0000313" key="1">
    <source>
        <dbReference type="EMBL" id="GHA51709.1"/>
    </source>
</evidence>
<dbReference type="AlphaFoldDB" id="A0A918W329"/>
<dbReference type="EMBL" id="BMXB01000030">
    <property type="protein sequence ID" value="GHA51709.1"/>
    <property type="molecule type" value="Genomic_DNA"/>
</dbReference>